<dbReference type="RefSeq" id="WP_048879951.1">
    <property type="nucleotide sequence ID" value="NZ_BANC01000101.1"/>
</dbReference>
<dbReference type="STRING" id="1120923.SAMN02746095_03411"/>
<evidence type="ECO:0000256" key="2">
    <source>
        <dbReference type="ARBA" id="ARBA00023125"/>
    </source>
</evidence>
<dbReference type="InterPro" id="IPR036271">
    <property type="entry name" value="Tet_transcr_reg_TetR-rel_C_sf"/>
</dbReference>
<evidence type="ECO:0000256" key="4">
    <source>
        <dbReference type="PROSITE-ProRule" id="PRU00335"/>
    </source>
</evidence>
<evidence type="ECO:0000256" key="1">
    <source>
        <dbReference type="ARBA" id="ARBA00023015"/>
    </source>
</evidence>
<dbReference type="PANTHER" id="PTHR30055:SF234">
    <property type="entry name" value="HTH-TYPE TRANSCRIPTIONAL REGULATOR BETI"/>
    <property type="match status" value="1"/>
</dbReference>
<dbReference type="Gene3D" id="1.10.10.60">
    <property type="entry name" value="Homeodomain-like"/>
    <property type="match status" value="1"/>
</dbReference>
<feature type="domain" description="HTH tetR-type" evidence="6">
    <location>
        <begin position="22"/>
        <end position="82"/>
    </location>
</feature>
<dbReference type="AlphaFoldDB" id="A0A0D6PK20"/>
<sequence>MKKPTAETVMPPTAGQRGPAEHDRRAQIIEAADAYFRHYGYNKTTVADLAKAIGLSTAYIYKFFDSKQAVGEAICGKCLGIILDELTKIAHAKRPADERLAEMYISIARESERRFFHDRRLHDIINIARASQWQIAKDHQAAVLELILHVVAEGRAAGEFETDSSLFKTCNAVAETFLLVWHPVLLEERLDGLEERAAEISALVLRGLRKK</sequence>
<feature type="DNA-binding region" description="H-T-H motif" evidence="4">
    <location>
        <begin position="45"/>
        <end position="64"/>
    </location>
</feature>
<accession>A0A0D6PK20</accession>
<dbReference type="Pfam" id="PF00440">
    <property type="entry name" value="TetR_N"/>
    <property type="match status" value="1"/>
</dbReference>
<dbReference type="InterPro" id="IPR041478">
    <property type="entry name" value="TetR_C_27"/>
</dbReference>
<dbReference type="EMBL" id="BANC01000101">
    <property type="protein sequence ID" value="GAN81558.1"/>
    <property type="molecule type" value="Genomic_DNA"/>
</dbReference>
<dbReference type="InterPro" id="IPR023772">
    <property type="entry name" value="DNA-bd_HTH_TetR-type_CS"/>
</dbReference>
<dbReference type="InterPro" id="IPR001647">
    <property type="entry name" value="HTH_TetR"/>
</dbReference>
<dbReference type="Gene3D" id="1.10.357.10">
    <property type="entry name" value="Tetracycline Repressor, domain 2"/>
    <property type="match status" value="1"/>
</dbReference>
<gene>
    <name evidence="7" type="ORF">Aam_103_002</name>
</gene>
<dbReference type="Proteomes" id="UP000032668">
    <property type="component" value="Unassembled WGS sequence"/>
</dbReference>
<keyword evidence="8" id="KW-1185">Reference proteome</keyword>
<keyword evidence="2 4" id="KW-0238">DNA-binding</keyword>
<comment type="caution">
    <text evidence="7">The sequence shown here is derived from an EMBL/GenBank/DDBJ whole genome shotgun (WGS) entry which is preliminary data.</text>
</comment>
<dbReference type="PROSITE" id="PS01081">
    <property type="entry name" value="HTH_TETR_1"/>
    <property type="match status" value="1"/>
</dbReference>
<reference evidence="7 8" key="1">
    <citation type="submission" date="2012-11" db="EMBL/GenBank/DDBJ databases">
        <title>Whole genome sequence of Acidocella aminolytica 101 = DSM 11237.</title>
        <authorList>
            <person name="Azuma Y."/>
            <person name="Higashiura N."/>
            <person name="Hirakawa H."/>
            <person name="Matsushita K."/>
        </authorList>
    </citation>
    <scope>NUCLEOTIDE SEQUENCE [LARGE SCALE GENOMIC DNA]</scope>
    <source>
        <strain evidence="8">101 / DSM 11237</strain>
    </source>
</reference>
<proteinExistence type="predicted"/>
<keyword evidence="1" id="KW-0805">Transcription regulation</keyword>
<evidence type="ECO:0000313" key="7">
    <source>
        <dbReference type="EMBL" id="GAN81558.1"/>
    </source>
</evidence>
<dbReference type="InterPro" id="IPR050109">
    <property type="entry name" value="HTH-type_TetR-like_transc_reg"/>
</dbReference>
<feature type="region of interest" description="Disordered" evidence="5">
    <location>
        <begin position="1"/>
        <end position="22"/>
    </location>
</feature>
<dbReference type="GO" id="GO:0003700">
    <property type="term" value="F:DNA-binding transcription factor activity"/>
    <property type="evidence" value="ECO:0007669"/>
    <property type="project" value="TreeGrafter"/>
</dbReference>
<dbReference type="Pfam" id="PF17935">
    <property type="entry name" value="TetR_C_27"/>
    <property type="match status" value="1"/>
</dbReference>
<dbReference type="InterPro" id="IPR009057">
    <property type="entry name" value="Homeodomain-like_sf"/>
</dbReference>
<dbReference type="PANTHER" id="PTHR30055">
    <property type="entry name" value="HTH-TYPE TRANSCRIPTIONAL REGULATOR RUTR"/>
    <property type="match status" value="1"/>
</dbReference>
<evidence type="ECO:0000313" key="8">
    <source>
        <dbReference type="Proteomes" id="UP000032668"/>
    </source>
</evidence>
<keyword evidence="3" id="KW-0804">Transcription</keyword>
<protein>
    <submittedName>
        <fullName evidence="7">Transcriptional regulator TetR</fullName>
    </submittedName>
</protein>
<evidence type="ECO:0000256" key="3">
    <source>
        <dbReference type="ARBA" id="ARBA00023163"/>
    </source>
</evidence>
<evidence type="ECO:0000256" key="5">
    <source>
        <dbReference type="SAM" id="MobiDB-lite"/>
    </source>
</evidence>
<name>A0A0D6PK20_9PROT</name>
<dbReference type="PROSITE" id="PS50977">
    <property type="entry name" value="HTH_TETR_2"/>
    <property type="match status" value="1"/>
</dbReference>
<dbReference type="SUPFAM" id="SSF48498">
    <property type="entry name" value="Tetracyclin repressor-like, C-terminal domain"/>
    <property type="match status" value="1"/>
</dbReference>
<organism evidence="7 8">
    <name type="scientific">Acidocella aminolytica 101 = DSM 11237</name>
    <dbReference type="NCBI Taxonomy" id="1120923"/>
    <lineage>
        <taxon>Bacteria</taxon>
        <taxon>Pseudomonadati</taxon>
        <taxon>Pseudomonadota</taxon>
        <taxon>Alphaproteobacteria</taxon>
        <taxon>Acetobacterales</taxon>
        <taxon>Acidocellaceae</taxon>
        <taxon>Acidocella</taxon>
    </lineage>
</organism>
<evidence type="ECO:0000259" key="6">
    <source>
        <dbReference type="PROSITE" id="PS50977"/>
    </source>
</evidence>
<dbReference type="GO" id="GO:0000976">
    <property type="term" value="F:transcription cis-regulatory region binding"/>
    <property type="evidence" value="ECO:0007669"/>
    <property type="project" value="TreeGrafter"/>
</dbReference>
<dbReference type="SUPFAM" id="SSF46689">
    <property type="entry name" value="Homeodomain-like"/>
    <property type="match status" value="1"/>
</dbReference>